<evidence type="ECO:0000256" key="1">
    <source>
        <dbReference type="SAM" id="SignalP"/>
    </source>
</evidence>
<sequence length="214" mass="22696">MRSLWRARPKVFLSRLVPRGDRTMLKKIAQLLGVVLALAMPAAPAMAQQGGSLTDTFSGEEIINNGQEFFGSAAQGLASVVERAVSQYGQPNGYILGEEAGGALFIGAKYGEGTLYTRNAGQFSIYWQGPSIGLDIGGDGSKVMMLVYNLTSIQDILGRYPGVDGSAYVIGGVGMTVTKRANVIVVPIRSGVGARLGINVGYLNFTAEPTWNPF</sequence>
<keyword evidence="3" id="KW-1185">Reference proteome</keyword>
<dbReference type="Proteomes" id="UP000474802">
    <property type="component" value="Unassembled WGS sequence"/>
</dbReference>
<dbReference type="InterPro" id="IPR008325">
    <property type="entry name" value="EipA-like"/>
</dbReference>
<reference evidence="2 3" key="2">
    <citation type="submission" date="2020-03" db="EMBL/GenBank/DDBJ databases">
        <title>Devosia chinhatensis sp. nov., isolated from a hexachlorocyclohexane (HCH) dump site in India.</title>
        <authorList>
            <person name="Kumar M."/>
            <person name="Lal R."/>
        </authorList>
    </citation>
    <scope>NUCLEOTIDE SEQUENCE [LARGE SCALE GENOMIC DNA]</scope>
    <source>
        <strain evidence="2 3">H239</strain>
    </source>
</reference>
<dbReference type="PIRSF" id="PIRSF033924">
    <property type="entry name" value="UCP033924"/>
    <property type="match status" value="1"/>
</dbReference>
<reference evidence="2 3" key="1">
    <citation type="submission" date="2020-02" db="EMBL/GenBank/DDBJ databases">
        <authorList>
            <person name="Khan S.A."/>
            <person name="Jeon C.O."/>
            <person name="Chun B.H."/>
        </authorList>
    </citation>
    <scope>NUCLEOTIDE SEQUENCE [LARGE SCALE GENOMIC DNA]</scope>
    <source>
        <strain evidence="2 3">H239</strain>
    </source>
</reference>
<name>A0A6M1SF54_9HYPH</name>
<comment type="caution">
    <text evidence="2">The sequence shown here is derived from an EMBL/GenBank/DDBJ whole genome shotgun (WGS) entry which is preliminary data.</text>
</comment>
<dbReference type="EMBL" id="JAALFG010000002">
    <property type="protein sequence ID" value="NGP18489.1"/>
    <property type="molecule type" value="Genomic_DNA"/>
</dbReference>
<evidence type="ECO:0000313" key="2">
    <source>
        <dbReference type="EMBL" id="NGP18489.1"/>
    </source>
</evidence>
<dbReference type="Pfam" id="PF06577">
    <property type="entry name" value="EipA"/>
    <property type="match status" value="1"/>
</dbReference>
<protein>
    <submittedName>
        <fullName evidence="2">DUF1134 domain-containing protein</fullName>
    </submittedName>
</protein>
<feature type="signal peptide" evidence="1">
    <location>
        <begin position="1"/>
        <end position="47"/>
    </location>
</feature>
<organism evidence="2 3">
    <name type="scientific">Devosia aurantiaca</name>
    <dbReference type="NCBI Taxonomy" id="2714858"/>
    <lineage>
        <taxon>Bacteria</taxon>
        <taxon>Pseudomonadati</taxon>
        <taxon>Pseudomonadota</taxon>
        <taxon>Alphaproteobacteria</taxon>
        <taxon>Hyphomicrobiales</taxon>
        <taxon>Devosiaceae</taxon>
        <taxon>Devosia</taxon>
    </lineage>
</organism>
<keyword evidence="1" id="KW-0732">Signal</keyword>
<proteinExistence type="predicted"/>
<evidence type="ECO:0000313" key="3">
    <source>
        <dbReference type="Proteomes" id="UP000474802"/>
    </source>
</evidence>
<dbReference type="AlphaFoldDB" id="A0A6M1SF54"/>
<accession>A0A6M1SF54</accession>
<gene>
    <name evidence="2" type="ORF">G5575_13245</name>
</gene>
<feature type="chain" id="PRO_5026993565" evidence="1">
    <location>
        <begin position="48"/>
        <end position="214"/>
    </location>
</feature>